<reference evidence="2 3" key="1">
    <citation type="journal article" date="2015" name="Genome Biol. Evol.">
        <title>Comparative Genomics of a Bacterivorous Green Alga Reveals Evolutionary Causalities and Consequences of Phago-Mixotrophic Mode of Nutrition.</title>
        <authorList>
            <person name="Burns J.A."/>
            <person name="Paasch A."/>
            <person name="Narechania A."/>
            <person name="Kim E."/>
        </authorList>
    </citation>
    <scope>NUCLEOTIDE SEQUENCE [LARGE SCALE GENOMIC DNA]</scope>
    <source>
        <strain evidence="2 3">PLY_AMNH</strain>
    </source>
</reference>
<evidence type="ECO:0000313" key="3">
    <source>
        <dbReference type="Proteomes" id="UP001190700"/>
    </source>
</evidence>
<organism evidence="2 3">
    <name type="scientific">Cymbomonas tetramitiformis</name>
    <dbReference type="NCBI Taxonomy" id="36881"/>
    <lineage>
        <taxon>Eukaryota</taxon>
        <taxon>Viridiplantae</taxon>
        <taxon>Chlorophyta</taxon>
        <taxon>Pyramimonadophyceae</taxon>
        <taxon>Pyramimonadales</taxon>
        <taxon>Pyramimonadaceae</taxon>
        <taxon>Cymbomonas</taxon>
    </lineage>
</organism>
<feature type="region of interest" description="Disordered" evidence="1">
    <location>
        <begin position="277"/>
        <end position="327"/>
    </location>
</feature>
<sequence length="480" mass="52541">MGSYPTPYQQHLQQQQQWLAYQQQWPQQQQPLEPMQQLQQQQFQQQQLQQQQQQQRQQQQQQQQQPQPQQLVPTTSMLYDPAADPSLQPPFISIGAAILPVSQTPCKHPLMADSDRALRAGPHFWHIPSLSRSPEHSDPESGTDASRTSTGSRGSRGTLARAERRRRAARRSGSDSDASNRSEHIRREVLAAVQALNLSAVLSRELAPSGAAISAENPPSDDPQSSAQGALVADRPLEADAADSETPPESLTVAGAAPLEPPTQAPLNMMVARRRQSMESVVHGGGDPDSERRVPSPRSSPPSPPDDPPPDPSGDPDRGPGPSYPHYPEVRALFITHDGGSLWVHQSAGVRGAATVSLPRDERRRAGVQGDTILFTIMHLLGAPLTAYARMGGRLHHTPLLLTNPRVETWVLMVDREVMDMAMGDPAAANVRSTSMGQPVWEWIPATARESEMQHFDQDGLAAWSEVSNSDWPGTGATWS</sequence>
<protein>
    <submittedName>
        <fullName evidence="2">Uncharacterized protein</fullName>
    </submittedName>
</protein>
<proteinExistence type="predicted"/>
<feature type="compositionally biased region" description="Pro residues" evidence="1">
    <location>
        <begin position="298"/>
        <end position="313"/>
    </location>
</feature>
<comment type="caution">
    <text evidence="2">The sequence shown here is derived from an EMBL/GenBank/DDBJ whole genome shotgun (WGS) entry which is preliminary data.</text>
</comment>
<feature type="compositionally biased region" description="Basic and acidic residues" evidence="1">
    <location>
        <begin position="172"/>
        <end position="182"/>
    </location>
</feature>
<accession>A0AAE0BD00</accession>
<dbReference type="Proteomes" id="UP001190700">
    <property type="component" value="Unassembled WGS sequence"/>
</dbReference>
<feature type="region of interest" description="Disordered" evidence="1">
    <location>
        <begin position="29"/>
        <end position="52"/>
    </location>
</feature>
<keyword evidence="3" id="KW-1185">Reference proteome</keyword>
<feature type="region of interest" description="Disordered" evidence="1">
    <location>
        <begin position="126"/>
        <end position="182"/>
    </location>
</feature>
<evidence type="ECO:0000313" key="2">
    <source>
        <dbReference type="EMBL" id="KAK3234137.1"/>
    </source>
</evidence>
<feature type="region of interest" description="Disordered" evidence="1">
    <location>
        <begin position="238"/>
        <end position="263"/>
    </location>
</feature>
<feature type="compositionally biased region" description="Low complexity" evidence="1">
    <location>
        <begin position="142"/>
        <end position="160"/>
    </location>
</feature>
<evidence type="ECO:0000256" key="1">
    <source>
        <dbReference type="SAM" id="MobiDB-lite"/>
    </source>
</evidence>
<dbReference type="EMBL" id="LGRX02035555">
    <property type="protein sequence ID" value="KAK3234137.1"/>
    <property type="molecule type" value="Genomic_DNA"/>
</dbReference>
<dbReference type="AlphaFoldDB" id="A0AAE0BD00"/>
<gene>
    <name evidence="2" type="ORF">CYMTET_55626</name>
</gene>
<name>A0AAE0BD00_9CHLO</name>